<comment type="caution">
    <text evidence="2">The sequence shown here is derived from an EMBL/GenBank/DDBJ whole genome shotgun (WGS) entry which is preliminary data.</text>
</comment>
<dbReference type="RefSeq" id="WP_072454310.1">
    <property type="nucleotide sequence ID" value="NZ_FPKH01000002.1"/>
</dbReference>
<dbReference type="AlphaFoldDB" id="A0AB38C887"/>
<keyword evidence="1" id="KW-0238">DNA-binding</keyword>
<gene>
    <name evidence="2" type="ORF">SAMN03097694_2687</name>
</gene>
<sequence>MTKHQTSKPSAKERTGVDRLYKRVGVRKISYYYQHPDGSSETLATALVGDRKGIADADRAAKRKALDIIEGKIIAGSVAQLIERFRDEIAPAHYLDQSKDGLAVRESGYKNLTKFFGKMDPKSLRMLHGYQYLDARAKAGAPAKANKELSLMSTICKYAVRWGVIEAMPFTDIMQNDIEKEVRTITRSQVVRFYLWSLRQTATFRNLGCAAMFTYLTGFRAAEVRPFHISGKTKEGVLVTSAKRKKGQAEVLKLRE</sequence>
<evidence type="ECO:0008006" key="4">
    <source>
        <dbReference type="Google" id="ProtNLM"/>
    </source>
</evidence>
<dbReference type="InterPro" id="IPR011010">
    <property type="entry name" value="DNA_brk_join_enz"/>
</dbReference>
<accession>A0AB38C887</accession>
<dbReference type="SUPFAM" id="SSF56349">
    <property type="entry name" value="DNA breaking-rejoining enzymes"/>
    <property type="match status" value="1"/>
</dbReference>
<evidence type="ECO:0000256" key="1">
    <source>
        <dbReference type="ARBA" id="ARBA00023125"/>
    </source>
</evidence>
<dbReference type="GO" id="GO:0003677">
    <property type="term" value="F:DNA binding"/>
    <property type="evidence" value="ECO:0007669"/>
    <property type="project" value="UniProtKB-KW"/>
</dbReference>
<evidence type="ECO:0000313" key="3">
    <source>
        <dbReference type="Proteomes" id="UP000182489"/>
    </source>
</evidence>
<evidence type="ECO:0000313" key="2">
    <source>
        <dbReference type="EMBL" id="SFX63605.1"/>
    </source>
</evidence>
<organism evidence="2 3">
    <name type="scientific">Janthinobacterium lividum</name>
    <dbReference type="NCBI Taxonomy" id="29581"/>
    <lineage>
        <taxon>Bacteria</taxon>
        <taxon>Pseudomonadati</taxon>
        <taxon>Pseudomonadota</taxon>
        <taxon>Betaproteobacteria</taxon>
        <taxon>Burkholderiales</taxon>
        <taxon>Oxalobacteraceae</taxon>
        <taxon>Janthinobacterium</taxon>
    </lineage>
</organism>
<dbReference type="Proteomes" id="UP000182489">
    <property type="component" value="Unassembled WGS sequence"/>
</dbReference>
<dbReference type="EMBL" id="FPKH01000002">
    <property type="protein sequence ID" value="SFX63605.1"/>
    <property type="molecule type" value="Genomic_DNA"/>
</dbReference>
<proteinExistence type="predicted"/>
<name>A0AB38C887_9BURK</name>
<dbReference type="Gene3D" id="1.10.150.130">
    <property type="match status" value="1"/>
</dbReference>
<reference evidence="2 3" key="1">
    <citation type="submission" date="2016-11" db="EMBL/GenBank/DDBJ databases">
        <authorList>
            <person name="Varghese N."/>
            <person name="Submissions S."/>
        </authorList>
    </citation>
    <scope>NUCLEOTIDE SEQUENCE [LARGE SCALE GENOMIC DNA]</scope>
    <source>
        <strain evidence="2 3">NFR18</strain>
    </source>
</reference>
<protein>
    <recommendedName>
        <fullName evidence="4">Core-binding (CB) domain-containing protein</fullName>
    </recommendedName>
</protein>
<dbReference type="InterPro" id="IPR010998">
    <property type="entry name" value="Integrase_recombinase_N"/>
</dbReference>